<dbReference type="InterPro" id="IPR038522">
    <property type="entry name" value="T4/T6SS_DotU_sf"/>
</dbReference>
<dbReference type="InterPro" id="IPR017733">
    <property type="entry name" value="OmpA-like_dom_proteobacteria"/>
</dbReference>
<evidence type="ECO:0000256" key="1">
    <source>
        <dbReference type="PROSITE-ProRule" id="PRU00473"/>
    </source>
</evidence>
<proteinExistence type="predicted"/>
<keyword evidence="1 3" id="KW-0472">Membrane</keyword>
<protein>
    <submittedName>
        <fullName evidence="5">Outer membrane protein</fullName>
    </submittedName>
</protein>
<feature type="region of interest" description="Disordered" evidence="2">
    <location>
        <begin position="430"/>
        <end position="464"/>
    </location>
</feature>
<feature type="compositionally biased region" description="Pro residues" evidence="2">
    <location>
        <begin position="48"/>
        <end position="57"/>
    </location>
</feature>
<dbReference type="PANTHER" id="PTHR38033">
    <property type="entry name" value="MEMBRANE PROTEIN-RELATED"/>
    <property type="match status" value="1"/>
</dbReference>
<keyword evidence="3" id="KW-1133">Transmembrane helix</keyword>
<accession>A0A8J2YRF7</accession>
<dbReference type="NCBIfam" id="NF038228">
    <property type="entry name" value="IcmH_DotU_IVB"/>
    <property type="match status" value="1"/>
</dbReference>
<dbReference type="RefSeq" id="WP_189044350.1">
    <property type="nucleotide sequence ID" value="NZ_BMJQ01000003.1"/>
</dbReference>
<evidence type="ECO:0000259" key="4">
    <source>
        <dbReference type="PROSITE" id="PS51123"/>
    </source>
</evidence>
<dbReference type="NCBIfam" id="TIGR03350">
    <property type="entry name" value="type_VI_ompA"/>
    <property type="match status" value="1"/>
</dbReference>
<reference evidence="5" key="1">
    <citation type="journal article" date="2014" name="Int. J. Syst. Evol. Microbiol.">
        <title>Complete genome sequence of Corynebacterium casei LMG S-19264T (=DSM 44701T), isolated from a smear-ripened cheese.</title>
        <authorList>
            <consortium name="US DOE Joint Genome Institute (JGI-PGF)"/>
            <person name="Walter F."/>
            <person name="Albersmeier A."/>
            <person name="Kalinowski J."/>
            <person name="Ruckert C."/>
        </authorList>
    </citation>
    <scope>NUCLEOTIDE SEQUENCE</scope>
    <source>
        <strain evidence="5">CGMCC 1.15725</strain>
    </source>
</reference>
<dbReference type="NCBIfam" id="TIGR03349">
    <property type="entry name" value="IV_VI_DotU"/>
    <property type="match status" value="1"/>
</dbReference>
<dbReference type="SUPFAM" id="SSF103088">
    <property type="entry name" value="OmpA-like"/>
    <property type="match status" value="1"/>
</dbReference>
<keyword evidence="6" id="KW-1185">Reference proteome</keyword>
<dbReference type="Gene3D" id="3.30.1330.60">
    <property type="entry name" value="OmpA-like domain"/>
    <property type="match status" value="1"/>
</dbReference>
<feature type="compositionally biased region" description="Gly residues" evidence="2">
    <location>
        <begin position="33"/>
        <end position="45"/>
    </location>
</feature>
<reference evidence="5" key="2">
    <citation type="submission" date="2020-09" db="EMBL/GenBank/DDBJ databases">
        <authorList>
            <person name="Sun Q."/>
            <person name="Zhou Y."/>
        </authorList>
    </citation>
    <scope>NUCLEOTIDE SEQUENCE</scope>
    <source>
        <strain evidence="5">CGMCC 1.15725</strain>
    </source>
</reference>
<comment type="caution">
    <text evidence="5">The sequence shown here is derived from an EMBL/GenBank/DDBJ whole genome shotgun (WGS) entry which is preliminary data.</text>
</comment>
<dbReference type="InterPro" id="IPR036737">
    <property type="entry name" value="OmpA-like_sf"/>
</dbReference>
<dbReference type="InterPro" id="IPR006665">
    <property type="entry name" value="OmpA-like"/>
</dbReference>
<evidence type="ECO:0000256" key="2">
    <source>
        <dbReference type="SAM" id="MobiDB-lite"/>
    </source>
</evidence>
<dbReference type="GO" id="GO:0016020">
    <property type="term" value="C:membrane"/>
    <property type="evidence" value="ECO:0007669"/>
    <property type="project" value="UniProtKB-UniRule"/>
</dbReference>
<gene>
    <name evidence="5" type="ORF">GCM10011611_16000</name>
</gene>
<dbReference type="Pfam" id="PF09850">
    <property type="entry name" value="DotU"/>
    <property type="match status" value="1"/>
</dbReference>
<feature type="transmembrane region" description="Helical" evidence="3">
    <location>
        <begin position="263"/>
        <end position="285"/>
    </location>
</feature>
<dbReference type="PROSITE" id="PS51123">
    <property type="entry name" value="OMPA_2"/>
    <property type="match status" value="1"/>
</dbReference>
<dbReference type="Pfam" id="PF00691">
    <property type="entry name" value="OmpA"/>
    <property type="match status" value="1"/>
</dbReference>
<evidence type="ECO:0000313" key="5">
    <source>
        <dbReference type="EMBL" id="GGF11163.1"/>
    </source>
</evidence>
<evidence type="ECO:0000256" key="3">
    <source>
        <dbReference type="SAM" id="Phobius"/>
    </source>
</evidence>
<sequence>MTIDDPFAEPGDSERTVIRPNPGGRLTQSPGGAAPGGAAPGGATPGGAAPPPRPAPPLAQAMAEPAGRLWDAITLKNLNPLVAAAAPLLGLAVRLKNRAQHNDVEALRDRVIGEINTFERTVTPLGLPVQTLRAAKYVLAALLDDLVLNTPWGSRSVWSTKSMVGTFFTETWGGDRFFDLLAQLKKDPAVNLDMLELVYFCLALGFEGKYRVAQRGASELTLVREDLFRLIRNNRGEYERELSPRWKGVPAAHRGLVALVPTWVVAAVTAALLALCYAGYSFALADRSDSSFERLAALPPNGPIKLARVAAPLPPPPVQDRAAKLRKFLEPEIREGLVTVLEDAQTITVRIRNTGMFGSGSADVADSFKATLLRIGEAVNDEPGAVQVTGHSDNVPIKSLRFPSNYELSRARAQAVLKLLAQKVKDPGRLSAEGKADSQPIASNATAEGREQNRRTEVILIKPS</sequence>
<dbReference type="CDD" id="cd07185">
    <property type="entry name" value="OmpA_C-like"/>
    <property type="match status" value="1"/>
</dbReference>
<evidence type="ECO:0000313" key="6">
    <source>
        <dbReference type="Proteomes" id="UP000646365"/>
    </source>
</evidence>
<dbReference type="AlphaFoldDB" id="A0A8J2YRF7"/>
<keyword evidence="3" id="KW-0812">Transmembrane</keyword>
<dbReference type="Proteomes" id="UP000646365">
    <property type="component" value="Unassembled WGS sequence"/>
</dbReference>
<feature type="domain" description="OmpA-like" evidence="4">
    <location>
        <begin position="344"/>
        <end position="464"/>
    </location>
</feature>
<dbReference type="InterPro" id="IPR017732">
    <property type="entry name" value="T4/T6SS_DotU"/>
</dbReference>
<feature type="region of interest" description="Disordered" evidence="2">
    <location>
        <begin position="1"/>
        <end position="60"/>
    </location>
</feature>
<organism evidence="5 6">
    <name type="scientific">Aliidongia dinghuensis</name>
    <dbReference type="NCBI Taxonomy" id="1867774"/>
    <lineage>
        <taxon>Bacteria</taxon>
        <taxon>Pseudomonadati</taxon>
        <taxon>Pseudomonadota</taxon>
        <taxon>Alphaproteobacteria</taxon>
        <taxon>Rhodospirillales</taxon>
        <taxon>Dongiaceae</taxon>
        <taxon>Aliidongia</taxon>
    </lineage>
</organism>
<dbReference type="Gene3D" id="1.25.40.590">
    <property type="entry name" value="Type IV / VI secretion system, DotU"/>
    <property type="match status" value="1"/>
</dbReference>
<name>A0A8J2YRF7_9PROT</name>
<dbReference type="PANTHER" id="PTHR38033:SF1">
    <property type="entry name" value="DOTU FAMILY TYPE IV_VI SECRETION SYSTEM PROTEIN"/>
    <property type="match status" value="1"/>
</dbReference>
<dbReference type="EMBL" id="BMJQ01000003">
    <property type="protein sequence ID" value="GGF11163.1"/>
    <property type="molecule type" value="Genomic_DNA"/>
</dbReference>
<feature type="compositionally biased region" description="Basic and acidic residues" evidence="2">
    <location>
        <begin position="448"/>
        <end position="457"/>
    </location>
</feature>